<comment type="function">
    <text evidence="6">HflC and HflK could regulate a protease.</text>
</comment>
<name>A0A1K1W1V2_9GAMM</name>
<keyword evidence="4" id="KW-1133">Transmembrane helix</keyword>
<dbReference type="SUPFAM" id="SSF117892">
    <property type="entry name" value="Band 7/SPFH domain"/>
    <property type="match status" value="1"/>
</dbReference>
<gene>
    <name evidence="8" type="ORF">SAMN02745752_01228</name>
</gene>
<dbReference type="InterPro" id="IPR001107">
    <property type="entry name" value="Band_7"/>
</dbReference>
<dbReference type="GO" id="GO:0008233">
    <property type="term" value="F:peptidase activity"/>
    <property type="evidence" value="ECO:0007669"/>
    <property type="project" value="UniProtKB-KW"/>
</dbReference>
<keyword evidence="5" id="KW-0472">Membrane</keyword>
<dbReference type="Gene3D" id="3.30.479.30">
    <property type="entry name" value="Band 7 domain"/>
    <property type="match status" value="1"/>
</dbReference>
<dbReference type="InterPro" id="IPR010200">
    <property type="entry name" value="HflC"/>
</dbReference>
<organism evidence="8 9">
    <name type="scientific">Marinospirillum alkaliphilum DSM 21637</name>
    <dbReference type="NCBI Taxonomy" id="1122209"/>
    <lineage>
        <taxon>Bacteria</taxon>
        <taxon>Pseudomonadati</taxon>
        <taxon>Pseudomonadota</taxon>
        <taxon>Gammaproteobacteria</taxon>
        <taxon>Oceanospirillales</taxon>
        <taxon>Oceanospirillaceae</taxon>
        <taxon>Marinospirillum</taxon>
    </lineage>
</organism>
<dbReference type="InterPro" id="IPR036013">
    <property type="entry name" value="Band_7/SPFH_dom_sf"/>
</dbReference>
<dbReference type="STRING" id="1122209.SAMN02745752_01228"/>
<evidence type="ECO:0000256" key="4">
    <source>
        <dbReference type="ARBA" id="ARBA00022989"/>
    </source>
</evidence>
<dbReference type="PANTHER" id="PTHR42911">
    <property type="entry name" value="MODULATOR OF FTSH PROTEASE HFLC"/>
    <property type="match status" value="1"/>
</dbReference>
<evidence type="ECO:0000256" key="5">
    <source>
        <dbReference type="ARBA" id="ARBA00023136"/>
    </source>
</evidence>
<evidence type="ECO:0000259" key="7">
    <source>
        <dbReference type="SMART" id="SM00244"/>
    </source>
</evidence>
<keyword evidence="8" id="KW-0378">Hydrolase</keyword>
<dbReference type="PIRSF" id="PIRSF005651">
    <property type="entry name" value="HflC"/>
    <property type="match status" value="1"/>
</dbReference>
<proteinExistence type="inferred from homology"/>
<dbReference type="Pfam" id="PF01145">
    <property type="entry name" value="Band_7"/>
    <property type="match status" value="1"/>
</dbReference>
<dbReference type="CDD" id="cd03405">
    <property type="entry name" value="SPFH_HflC"/>
    <property type="match status" value="1"/>
</dbReference>
<dbReference type="Proteomes" id="UP000182350">
    <property type="component" value="Unassembled WGS sequence"/>
</dbReference>
<protein>
    <recommendedName>
        <fullName evidence="6">Protein HflC</fullName>
    </recommendedName>
</protein>
<evidence type="ECO:0000256" key="6">
    <source>
        <dbReference type="PIRNR" id="PIRNR005651"/>
    </source>
</evidence>
<sequence>MHARSLVALGVLAGAALLASSSLYVVNETQRAIRLQFGEVVETDIQPGLRFKIPVYNTVRLFDTRVQTLDGRPSRYLTGDRKGVIVDSFVKWKIIDVTRYYEATAGDEQAAMRVIAPRVDESLRNEFGRRTLVEIVSEQRDELMSRPIQDLDRAMREAMGVSILDIRVKRIDLPTEVSNSVYERMRTERQREAREYRAQGQEQAERIRAAADRNREVVLATAQRDAEILRGEGDAEAARIYAQAYQQDPELYSFLRSLQAYRESFSSKQDIMVLSPKSDFFRYLEGSRQGTNRR</sequence>
<evidence type="ECO:0000313" key="9">
    <source>
        <dbReference type="Proteomes" id="UP000182350"/>
    </source>
</evidence>
<dbReference type="NCBIfam" id="TIGR01932">
    <property type="entry name" value="hflC"/>
    <property type="match status" value="1"/>
</dbReference>
<dbReference type="GO" id="GO:0006508">
    <property type="term" value="P:proteolysis"/>
    <property type="evidence" value="ECO:0007669"/>
    <property type="project" value="UniProtKB-KW"/>
</dbReference>
<keyword evidence="8" id="KW-0645">Protease</keyword>
<comment type="similarity">
    <text evidence="2 6">Belongs to the band 7/mec-2 family. HflC subfamily.</text>
</comment>
<dbReference type="EMBL" id="FPJW01000003">
    <property type="protein sequence ID" value="SFX31346.1"/>
    <property type="molecule type" value="Genomic_DNA"/>
</dbReference>
<evidence type="ECO:0000313" key="8">
    <source>
        <dbReference type="EMBL" id="SFX31346.1"/>
    </source>
</evidence>
<evidence type="ECO:0000256" key="3">
    <source>
        <dbReference type="ARBA" id="ARBA00022692"/>
    </source>
</evidence>
<accession>A0A1K1W1V2</accession>
<dbReference type="GO" id="GO:0016020">
    <property type="term" value="C:membrane"/>
    <property type="evidence" value="ECO:0007669"/>
    <property type="project" value="UniProtKB-SubCell"/>
</dbReference>
<evidence type="ECO:0000256" key="2">
    <source>
        <dbReference type="ARBA" id="ARBA00007862"/>
    </source>
</evidence>
<dbReference type="PANTHER" id="PTHR42911:SF1">
    <property type="entry name" value="MODULATOR OF FTSH PROTEASE HFLC"/>
    <property type="match status" value="1"/>
</dbReference>
<reference evidence="8 9" key="1">
    <citation type="submission" date="2016-11" db="EMBL/GenBank/DDBJ databases">
        <authorList>
            <person name="Jaros S."/>
            <person name="Januszkiewicz K."/>
            <person name="Wedrychowicz H."/>
        </authorList>
    </citation>
    <scope>NUCLEOTIDE SEQUENCE [LARGE SCALE GENOMIC DNA]</scope>
    <source>
        <strain evidence="8 9">DSM 21637</strain>
    </source>
</reference>
<keyword evidence="9" id="KW-1185">Reference proteome</keyword>
<evidence type="ECO:0000256" key="1">
    <source>
        <dbReference type="ARBA" id="ARBA00004167"/>
    </source>
</evidence>
<dbReference type="SMART" id="SM00244">
    <property type="entry name" value="PHB"/>
    <property type="match status" value="1"/>
</dbReference>
<keyword evidence="3" id="KW-0812">Transmembrane</keyword>
<dbReference type="AlphaFoldDB" id="A0A1K1W1V2"/>
<comment type="subcellular location">
    <subcellularLocation>
        <location evidence="1">Membrane</location>
        <topology evidence="1">Single-pass membrane protein</topology>
    </subcellularLocation>
</comment>
<feature type="domain" description="Band 7" evidence="7">
    <location>
        <begin position="21"/>
        <end position="185"/>
    </location>
</feature>